<sequence>MQCILNPPSVIDSNTNSCPSSSPFFSIYAAGDCADPTAAMLASFSSPSEPLQWHRMKLWTQAQSAGKYAARCMAGQRIAEELGGASGCGFETFVHVTNFVGKRVVLLGRYNGQGMEFIEKMPVMAGTVPFPEGGGLVSRGSMEWGKVVQGRKNRKVGNSKNNMSQYNADVSKRKEDMEPSKSYIADVHLKKKIEILARFTEGEEYIKVVVVEGKIIGAMIVGDSNLAETIENLMMSGTDISELGFDLLDPDVDVEDFFD</sequence>
<dbReference type="EMBL" id="HBFR01002655">
    <property type="protein sequence ID" value="CAD8874593.1"/>
    <property type="molecule type" value="Transcribed_RNA"/>
</dbReference>
<protein>
    <submittedName>
        <fullName evidence="5">Uncharacterized protein</fullName>
    </submittedName>
</protein>
<dbReference type="InterPro" id="IPR050260">
    <property type="entry name" value="FAD-bd_OxRdtase"/>
</dbReference>
<dbReference type="InterPro" id="IPR016156">
    <property type="entry name" value="FAD/NAD-linked_Rdtase_dimer_sf"/>
</dbReference>
<proteinExistence type="predicted"/>
<evidence type="ECO:0000256" key="2">
    <source>
        <dbReference type="ARBA" id="ARBA00022630"/>
    </source>
</evidence>
<organism evidence="5">
    <name type="scientific">Corethron hystrix</name>
    <dbReference type="NCBI Taxonomy" id="216773"/>
    <lineage>
        <taxon>Eukaryota</taxon>
        <taxon>Sar</taxon>
        <taxon>Stramenopiles</taxon>
        <taxon>Ochrophyta</taxon>
        <taxon>Bacillariophyta</taxon>
        <taxon>Coscinodiscophyceae</taxon>
        <taxon>Corethrophycidae</taxon>
        <taxon>Corethrales</taxon>
        <taxon>Corethraceae</taxon>
        <taxon>Corethron</taxon>
    </lineage>
</organism>
<dbReference type="AlphaFoldDB" id="A0A6U5DJ23"/>
<dbReference type="PANTHER" id="PTHR43429">
    <property type="entry name" value="PYRIDINE NUCLEOTIDE-DISULFIDE OXIDOREDUCTASE DOMAIN-CONTAINING"/>
    <property type="match status" value="1"/>
</dbReference>
<evidence type="ECO:0000256" key="3">
    <source>
        <dbReference type="ARBA" id="ARBA00022827"/>
    </source>
</evidence>
<dbReference type="Gene3D" id="3.30.390.30">
    <property type="match status" value="1"/>
</dbReference>
<evidence type="ECO:0000313" key="4">
    <source>
        <dbReference type="EMBL" id="CAD8874593.1"/>
    </source>
</evidence>
<dbReference type="PANTHER" id="PTHR43429:SF2">
    <property type="entry name" value="PYRIDINE NUCLEOTIDE-DISULFIDE OXIDOREDUCTASE DOMAIN-CONTAINING PROTEIN 1"/>
    <property type="match status" value="1"/>
</dbReference>
<evidence type="ECO:0000313" key="5">
    <source>
        <dbReference type="EMBL" id="CAD8874594.1"/>
    </source>
</evidence>
<evidence type="ECO:0000256" key="1">
    <source>
        <dbReference type="ARBA" id="ARBA00001974"/>
    </source>
</evidence>
<keyword evidence="3" id="KW-0274">FAD</keyword>
<gene>
    <name evidence="4" type="ORF">CHYS00102_LOCUS1768</name>
    <name evidence="5" type="ORF">CHYS00102_LOCUS1769</name>
</gene>
<reference evidence="5" key="1">
    <citation type="submission" date="2021-01" db="EMBL/GenBank/DDBJ databases">
        <authorList>
            <person name="Corre E."/>
            <person name="Pelletier E."/>
            <person name="Niang G."/>
            <person name="Scheremetjew M."/>
            <person name="Finn R."/>
            <person name="Kale V."/>
            <person name="Holt S."/>
            <person name="Cochrane G."/>
            <person name="Meng A."/>
            <person name="Brown T."/>
            <person name="Cohen L."/>
        </authorList>
    </citation>
    <scope>NUCLEOTIDE SEQUENCE</scope>
    <source>
        <strain evidence="5">308</strain>
    </source>
</reference>
<comment type="cofactor">
    <cofactor evidence="1">
        <name>FAD</name>
        <dbReference type="ChEBI" id="CHEBI:57692"/>
    </cofactor>
</comment>
<accession>A0A6U5DJ23</accession>
<name>A0A6U5DJ23_9STRA</name>
<dbReference type="EMBL" id="HBFR01002656">
    <property type="protein sequence ID" value="CAD8874594.1"/>
    <property type="molecule type" value="Transcribed_RNA"/>
</dbReference>
<keyword evidence="2" id="KW-0285">Flavoprotein</keyword>